<name>A0AAV6U4D9_9ARAC</name>
<evidence type="ECO:0000313" key="2">
    <source>
        <dbReference type="Proteomes" id="UP000827092"/>
    </source>
</evidence>
<dbReference type="AlphaFoldDB" id="A0AAV6U4D9"/>
<dbReference type="PANTHER" id="PTHR47526:SF3">
    <property type="entry name" value="PHD-TYPE DOMAIN-CONTAINING PROTEIN"/>
    <property type="match status" value="1"/>
</dbReference>
<organism evidence="1 2">
    <name type="scientific">Oedothorax gibbosus</name>
    <dbReference type="NCBI Taxonomy" id="931172"/>
    <lineage>
        <taxon>Eukaryota</taxon>
        <taxon>Metazoa</taxon>
        <taxon>Ecdysozoa</taxon>
        <taxon>Arthropoda</taxon>
        <taxon>Chelicerata</taxon>
        <taxon>Arachnida</taxon>
        <taxon>Araneae</taxon>
        <taxon>Araneomorphae</taxon>
        <taxon>Entelegynae</taxon>
        <taxon>Araneoidea</taxon>
        <taxon>Linyphiidae</taxon>
        <taxon>Erigoninae</taxon>
        <taxon>Oedothorax</taxon>
    </lineage>
</organism>
<evidence type="ECO:0000313" key="1">
    <source>
        <dbReference type="EMBL" id="KAG8178370.1"/>
    </source>
</evidence>
<gene>
    <name evidence="1" type="ORF">JTE90_027238</name>
</gene>
<dbReference type="PANTHER" id="PTHR47526">
    <property type="entry name" value="ATP-DEPENDENT DNA HELICASE"/>
    <property type="match status" value="1"/>
</dbReference>
<sequence length="141" mass="16513">MTSRYCKQLDVPARLRYNEKLYCKGLQLPDPLDIELREHIFSDDTRNWPELEFGDIYMYLVETVCWYTKDQFRSYKLSEGYNVFSSGKVKKIWTYCVLQKTCTMIVAQVEAGQTLKKYYEPWAVLDGTGKILSCHCTCMAG</sequence>
<dbReference type="EMBL" id="JAFNEN010000701">
    <property type="protein sequence ID" value="KAG8178370.1"/>
    <property type="molecule type" value="Genomic_DNA"/>
</dbReference>
<proteinExistence type="predicted"/>
<reference evidence="1 2" key="1">
    <citation type="journal article" date="2022" name="Nat. Ecol. Evol.">
        <title>A masculinizing supergene underlies an exaggerated male reproductive morph in a spider.</title>
        <authorList>
            <person name="Hendrickx F."/>
            <person name="De Corte Z."/>
            <person name="Sonet G."/>
            <person name="Van Belleghem S.M."/>
            <person name="Kostlbacher S."/>
            <person name="Vangestel C."/>
        </authorList>
    </citation>
    <scope>NUCLEOTIDE SEQUENCE [LARGE SCALE GENOMIC DNA]</scope>
    <source>
        <strain evidence="1">W744_W776</strain>
    </source>
</reference>
<accession>A0AAV6U4D9</accession>
<keyword evidence="2" id="KW-1185">Reference proteome</keyword>
<protein>
    <submittedName>
        <fullName evidence="1">Uncharacterized protein</fullName>
    </submittedName>
</protein>
<comment type="caution">
    <text evidence="1">The sequence shown here is derived from an EMBL/GenBank/DDBJ whole genome shotgun (WGS) entry which is preliminary data.</text>
</comment>
<dbReference type="Proteomes" id="UP000827092">
    <property type="component" value="Unassembled WGS sequence"/>
</dbReference>